<evidence type="ECO:0000256" key="5">
    <source>
        <dbReference type="ARBA" id="ARBA00022692"/>
    </source>
</evidence>
<feature type="transmembrane region" description="Helical" evidence="9">
    <location>
        <begin position="7"/>
        <end position="27"/>
    </location>
</feature>
<evidence type="ECO:0000256" key="3">
    <source>
        <dbReference type="ARBA" id="ARBA00022475"/>
    </source>
</evidence>
<protein>
    <submittedName>
        <fullName evidence="10">Amino acid permease</fullName>
    </submittedName>
</protein>
<gene>
    <name evidence="10" type="ORF">JYB85_14740</name>
</gene>
<organism evidence="10 11">
    <name type="scientific">Shewanella sedimentimangrovi</name>
    <dbReference type="NCBI Taxonomy" id="2814293"/>
    <lineage>
        <taxon>Bacteria</taxon>
        <taxon>Pseudomonadati</taxon>
        <taxon>Pseudomonadota</taxon>
        <taxon>Gammaproteobacteria</taxon>
        <taxon>Alteromonadales</taxon>
        <taxon>Shewanellaceae</taxon>
        <taxon>Shewanella</taxon>
    </lineage>
</organism>
<name>A0ABX7R5K3_9GAMM</name>
<keyword evidence="6" id="KW-0029">Amino-acid transport</keyword>
<dbReference type="RefSeq" id="WP_207382096.1">
    <property type="nucleotide sequence ID" value="NZ_CP071502.1"/>
</dbReference>
<dbReference type="PANTHER" id="PTHR46997:SF2">
    <property type="entry name" value="TYROSINE-SPECIFIC TRANSPORT SYSTEM"/>
    <property type="match status" value="1"/>
</dbReference>
<dbReference type="PANTHER" id="PTHR46997">
    <property type="entry name" value="LOW AFFINITY TRYPTOPHAN PERMEASE-RELATED"/>
    <property type="match status" value="1"/>
</dbReference>
<keyword evidence="8 9" id="KW-0472">Membrane</keyword>
<keyword evidence="7 9" id="KW-1133">Transmembrane helix</keyword>
<feature type="transmembrane region" description="Helical" evidence="9">
    <location>
        <begin position="223"/>
        <end position="244"/>
    </location>
</feature>
<feature type="transmembrane region" description="Helical" evidence="9">
    <location>
        <begin position="76"/>
        <end position="97"/>
    </location>
</feature>
<sequence>MLGSTAIVAGTAIGAGMLALPLATAALGVVPALILLVLVWSISAYTSLLMLEINLRSGVGDNVHVITGKTLGKKGQFIQGASFLSLLFALTAAYLTGGSSLLALRAKTMFDISLDHQSAVLIFTFGLGAVAALGVAWVDKLSRLLFSLMVLLLVLVVVFLLPEVDMGTIAADAVQKASGSAWMAAIPVVFTSFGFHVCIATLVRYLEGDVTKLRKVLLTGSSIPLVCYVLWLLVTLGTVGGSAIEGFGGSLPSLIGALQEIAAQPMVSKCISLFADLALITSFLGVTMSLFDFLAELTRARGGWVGRLQTWFITFVPPLLCALYVPEGFVAVLGFAAIPLVVMIIFLPIAMAVVQRSTHPAGYQVSGGQKALVAIGLAGLAIIAAQLWVAL</sequence>
<evidence type="ECO:0000256" key="6">
    <source>
        <dbReference type="ARBA" id="ARBA00022970"/>
    </source>
</evidence>
<dbReference type="Proteomes" id="UP000663207">
    <property type="component" value="Chromosome"/>
</dbReference>
<feature type="transmembrane region" description="Helical" evidence="9">
    <location>
        <begin position="181"/>
        <end position="203"/>
    </location>
</feature>
<evidence type="ECO:0000256" key="1">
    <source>
        <dbReference type="ARBA" id="ARBA00004429"/>
    </source>
</evidence>
<feature type="transmembrane region" description="Helical" evidence="9">
    <location>
        <begin position="331"/>
        <end position="350"/>
    </location>
</feature>
<dbReference type="EMBL" id="CP071502">
    <property type="protein sequence ID" value="QSX39147.1"/>
    <property type="molecule type" value="Genomic_DNA"/>
</dbReference>
<comment type="subcellular location">
    <subcellularLocation>
        <location evidence="1">Cell inner membrane</location>
        <topology evidence="1">Multi-pass membrane protein</topology>
    </subcellularLocation>
</comment>
<keyword evidence="2" id="KW-0813">Transport</keyword>
<keyword evidence="3" id="KW-1003">Cell membrane</keyword>
<evidence type="ECO:0000256" key="2">
    <source>
        <dbReference type="ARBA" id="ARBA00022448"/>
    </source>
</evidence>
<dbReference type="InterPro" id="IPR018227">
    <property type="entry name" value="Amino_acid_transport_2"/>
</dbReference>
<evidence type="ECO:0000256" key="9">
    <source>
        <dbReference type="SAM" id="Phobius"/>
    </source>
</evidence>
<feature type="transmembrane region" description="Helical" evidence="9">
    <location>
        <begin position="33"/>
        <end position="55"/>
    </location>
</feature>
<feature type="transmembrane region" description="Helical" evidence="9">
    <location>
        <begin position="144"/>
        <end position="161"/>
    </location>
</feature>
<evidence type="ECO:0000313" key="10">
    <source>
        <dbReference type="EMBL" id="QSX39147.1"/>
    </source>
</evidence>
<evidence type="ECO:0000256" key="8">
    <source>
        <dbReference type="ARBA" id="ARBA00023136"/>
    </source>
</evidence>
<evidence type="ECO:0000313" key="11">
    <source>
        <dbReference type="Proteomes" id="UP000663207"/>
    </source>
</evidence>
<feature type="transmembrane region" description="Helical" evidence="9">
    <location>
        <begin position="371"/>
        <end position="389"/>
    </location>
</feature>
<feature type="transmembrane region" description="Helical" evidence="9">
    <location>
        <begin position="117"/>
        <end position="137"/>
    </location>
</feature>
<feature type="transmembrane region" description="Helical" evidence="9">
    <location>
        <begin position="273"/>
        <end position="294"/>
    </location>
</feature>
<proteinExistence type="predicted"/>
<evidence type="ECO:0000256" key="7">
    <source>
        <dbReference type="ARBA" id="ARBA00022989"/>
    </source>
</evidence>
<keyword evidence="5 9" id="KW-0812">Transmembrane</keyword>
<evidence type="ECO:0000256" key="4">
    <source>
        <dbReference type="ARBA" id="ARBA00022519"/>
    </source>
</evidence>
<dbReference type="InterPro" id="IPR013059">
    <property type="entry name" value="Trp_tyr_transpt"/>
</dbReference>
<dbReference type="Gene3D" id="1.20.1740.10">
    <property type="entry name" value="Amino acid/polyamine transporter I"/>
    <property type="match status" value="1"/>
</dbReference>
<dbReference type="PRINTS" id="PR00166">
    <property type="entry name" value="AROAAPRMEASE"/>
</dbReference>
<reference evidence="10 11" key="1">
    <citation type="submission" date="2021-03" db="EMBL/GenBank/DDBJ databases">
        <title>Novel species identification of genus Shewanella.</title>
        <authorList>
            <person name="Liu G."/>
            <person name="Zhang Q."/>
        </authorList>
    </citation>
    <scope>NUCLEOTIDE SEQUENCE [LARGE SCALE GENOMIC DNA]</scope>
    <source>
        <strain evidence="10 11">FJAT-52962</strain>
    </source>
</reference>
<feature type="transmembrane region" description="Helical" evidence="9">
    <location>
        <begin position="306"/>
        <end position="325"/>
    </location>
</feature>
<dbReference type="Pfam" id="PF03222">
    <property type="entry name" value="Trp_Tyr_perm"/>
    <property type="match status" value="1"/>
</dbReference>
<accession>A0ABX7R5K3</accession>
<keyword evidence="11" id="KW-1185">Reference proteome</keyword>
<keyword evidence="4" id="KW-0997">Cell inner membrane</keyword>